<protein>
    <submittedName>
        <fullName evidence="4">NUDIX domain-containing protein</fullName>
    </submittedName>
</protein>
<evidence type="ECO:0000256" key="1">
    <source>
        <dbReference type="ARBA" id="ARBA00001946"/>
    </source>
</evidence>
<dbReference type="InterPro" id="IPR015797">
    <property type="entry name" value="NUDIX_hydrolase-like_dom_sf"/>
</dbReference>
<dbReference type="AlphaFoldDB" id="A0A845Q0N2"/>
<dbReference type="CDD" id="cd02883">
    <property type="entry name" value="NUDIX_Hydrolase"/>
    <property type="match status" value="1"/>
</dbReference>
<dbReference type="InterPro" id="IPR000086">
    <property type="entry name" value="NUDIX_hydrolase_dom"/>
</dbReference>
<keyword evidence="5" id="KW-1185">Reference proteome</keyword>
<keyword evidence="2" id="KW-0378">Hydrolase</keyword>
<dbReference type="Pfam" id="PF00293">
    <property type="entry name" value="NUDIX"/>
    <property type="match status" value="1"/>
</dbReference>
<sequence length="140" mass="16708">METIDRYNIRVYALCIEDQNILTLFESYCGKDLLKLPGGGLEFGESILDCLHREFMEELNVKIEIIEHFYTQETFLRSLYQENEQLLTIYYRVKIKDFDNLKIQVPEIKRAEWFPLSAPNPFCLTVDQLVFEKAQHFFLK</sequence>
<dbReference type="EMBL" id="JAAABJ010000629">
    <property type="protein sequence ID" value="NAW51870.1"/>
    <property type="molecule type" value="Genomic_DNA"/>
</dbReference>
<dbReference type="PROSITE" id="PS00893">
    <property type="entry name" value="NUDIX_BOX"/>
    <property type="match status" value="1"/>
</dbReference>
<evidence type="ECO:0000313" key="5">
    <source>
        <dbReference type="Proteomes" id="UP000553459"/>
    </source>
</evidence>
<feature type="domain" description="Nudix hydrolase" evidence="3">
    <location>
        <begin position="6"/>
        <end position="136"/>
    </location>
</feature>
<dbReference type="Proteomes" id="UP000553459">
    <property type="component" value="Unassembled WGS sequence"/>
</dbReference>
<gene>
    <name evidence="4" type="ORF">GNY06_11010</name>
</gene>
<comment type="cofactor">
    <cofactor evidence="1">
        <name>Mg(2+)</name>
        <dbReference type="ChEBI" id="CHEBI:18420"/>
    </cofactor>
</comment>
<proteinExistence type="predicted"/>
<dbReference type="PROSITE" id="PS51462">
    <property type="entry name" value="NUDIX"/>
    <property type="match status" value="1"/>
</dbReference>
<dbReference type="SUPFAM" id="SSF55811">
    <property type="entry name" value="Nudix"/>
    <property type="match status" value="1"/>
</dbReference>
<dbReference type="RefSeq" id="WP_166520119.1">
    <property type="nucleotide sequence ID" value="NZ_JAAABJ010000629.1"/>
</dbReference>
<reference evidence="4 5" key="1">
    <citation type="submission" date="2019-11" db="EMBL/GenBank/DDBJ databases">
        <title>Characterization of Elizabethkingia argenteiflava sp. nov., isolated from inner surface of Soybean Pods.</title>
        <authorList>
            <person name="Mo S."/>
        </authorList>
    </citation>
    <scope>NUCLEOTIDE SEQUENCE [LARGE SCALE GENOMIC DNA]</scope>
    <source>
        <strain evidence="4 5">YB22</strain>
    </source>
</reference>
<organism evidence="4 5">
    <name type="scientific">Elizabethkingia argenteiflava</name>
    <dbReference type="NCBI Taxonomy" id="2681556"/>
    <lineage>
        <taxon>Bacteria</taxon>
        <taxon>Pseudomonadati</taxon>
        <taxon>Bacteroidota</taxon>
        <taxon>Flavobacteriia</taxon>
        <taxon>Flavobacteriales</taxon>
        <taxon>Weeksellaceae</taxon>
        <taxon>Elizabethkingia</taxon>
    </lineage>
</organism>
<evidence type="ECO:0000259" key="3">
    <source>
        <dbReference type="PROSITE" id="PS51462"/>
    </source>
</evidence>
<dbReference type="InterPro" id="IPR020084">
    <property type="entry name" value="NUDIX_hydrolase_CS"/>
</dbReference>
<accession>A0A845Q0N2</accession>
<dbReference type="PANTHER" id="PTHR43046:SF14">
    <property type="entry name" value="MUTT_NUDIX FAMILY PROTEIN"/>
    <property type="match status" value="1"/>
</dbReference>
<evidence type="ECO:0000313" key="4">
    <source>
        <dbReference type="EMBL" id="NAW51870.1"/>
    </source>
</evidence>
<evidence type="ECO:0000256" key="2">
    <source>
        <dbReference type="ARBA" id="ARBA00022801"/>
    </source>
</evidence>
<dbReference type="PANTHER" id="PTHR43046">
    <property type="entry name" value="GDP-MANNOSE MANNOSYL HYDROLASE"/>
    <property type="match status" value="1"/>
</dbReference>
<name>A0A845Q0N2_9FLAO</name>
<dbReference type="GO" id="GO:0016787">
    <property type="term" value="F:hydrolase activity"/>
    <property type="evidence" value="ECO:0007669"/>
    <property type="project" value="UniProtKB-KW"/>
</dbReference>
<dbReference type="Gene3D" id="3.90.79.10">
    <property type="entry name" value="Nucleoside Triphosphate Pyrophosphohydrolase"/>
    <property type="match status" value="1"/>
</dbReference>
<comment type="caution">
    <text evidence="4">The sequence shown here is derived from an EMBL/GenBank/DDBJ whole genome shotgun (WGS) entry which is preliminary data.</text>
</comment>